<keyword evidence="6" id="KW-0868">Chloride</keyword>
<sequence length="135" mass="14695">MKVAEGLLNPLGEDDDDFEANYIIDRNIATGMAIVDDTHAFHPPIVVDKFADPSYKPSYSAESQARSNSQPLAGSATAVELAPSTEAVKMVHVEPVGKEIEPSSREGSLRRRFSEKLPRIRTSSETSNKKSQHAG</sequence>
<keyword evidence="3" id="KW-1133">Transmembrane helix</keyword>
<keyword evidence="9" id="KW-1185">Reference proteome</keyword>
<feature type="compositionally biased region" description="Polar residues" evidence="7">
    <location>
        <begin position="60"/>
        <end position="72"/>
    </location>
</feature>
<accession>A0A8S1HWY8</accession>
<evidence type="ECO:0000256" key="7">
    <source>
        <dbReference type="SAM" id="MobiDB-lite"/>
    </source>
</evidence>
<comment type="similarity">
    <text evidence="5 6">Belongs to the anion channel-forming bestrophin (TC 1.A.46) family. Calcium-sensitive chloride channel subfamily.</text>
</comment>
<dbReference type="Pfam" id="PF01062">
    <property type="entry name" value="Bestrophin"/>
    <property type="match status" value="1"/>
</dbReference>
<evidence type="ECO:0000313" key="8">
    <source>
        <dbReference type="EMBL" id="CAD6200025.1"/>
    </source>
</evidence>
<feature type="region of interest" description="Disordered" evidence="7">
    <location>
        <begin position="56"/>
        <end position="77"/>
    </location>
</feature>
<dbReference type="GO" id="GO:0005254">
    <property type="term" value="F:chloride channel activity"/>
    <property type="evidence" value="ECO:0007669"/>
    <property type="project" value="UniProtKB-KW"/>
</dbReference>
<evidence type="ECO:0000256" key="5">
    <source>
        <dbReference type="ARBA" id="ARBA00034769"/>
    </source>
</evidence>
<organism evidence="8 9">
    <name type="scientific">Caenorhabditis auriculariae</name>
    <dbReference type="NCBI Taxonomy" id="2777116"/>
    <lineage>
        <taxon>Eukaryota</taxon>
        <taxon>Metazoa</taxon>
        <taxon>Ecdysozoa</taxon>
        <taxon>Nematoda</taxon>
        <taxon>Chromadorea</taxon>
        <taxon>Rhabditida</taxon>
        <taxon>Rhabditina</taxon>
        <taxon>Rhabditomorpha</taxon>
        <taxon>Rhabditoidea</taxon>
        <taxon>Rhabditidae</taxon>
        <taxon>Peloderinae</taxon>
        <taxon>Caenorhabditis</taxon>
    </lineage>
</organism>
<evidence type="ECO:0000256" key="2">
    <source>
        <dbReference type="ARBA" id="ARBA00022692"/>
    </source>
</evidence>
<dbReference type="OrthoDB" id="201595at2759"/>
<keyword evidence="6" id="KW-0813">Transport</keyword>
<dbReference type="InterPro" id="IPR000615">
    <property type="entry name" value="Bestrophin"/>
</dbReference>
<protein>
    <recommendedName>
        <fullName evidence="6">Bestrophin homolog</fullName>
    </recommendedName>
</protein>
<feature type="region of interest" description="Disordered" evidence="7">
    <location>
        <begin position="97"/>
        <end position="135"/>
    </location>
</feature>
<dbReference type="GO" id="GO:0005886">
    <property type="term" value="C:plasma membrane"/>
    <property type="evidence" value="ECO:0007669"/>
    <property type="project" value="UniProtKB-SubCell"/>
</dbReference>
<keyword evidence="6" id="KW-1003">Cell membrane</keyword>
<keyword evidence="2" id="KW-0812">Transmembrane</keyword>
<proteinExistence type="inferred from homology"/>
<evidence type="ECO:0000256" key="3">
    <source>
        <dbReference type="ARBA" id="ARBA00022989"/>
    </source>
</evidence>
<evidence type="ECO:0000313" key="9">
    <source>
        <dbReference type="Proteomes" id="UP000835052"/>
    </source>
</evidence>
<evidence type="ECO:0000256" key="1">
    <source>
        <dbReference type="ARBA" id="ARBA00004141"/>
    </source>
</evidence>
<comment type="caution">
    <text evidence="8">The sequence shown here is derived from an EMBL/GenBank/DDBJ whole genome shotgun (WGS) entry which is preliminary data.</text>
</comment>
<dbReference type="Proteomes" id="UP000835052">
    <property type="component" value="Unassembled WGS sequence"/>
</dbReference>
<feature type="compositionally biased region" description="Basic and acidic residues" evidence="7">
    <location>
        <begin position="97"/>
        <end position="118"/>
    </location>
</feature>
<keyword evidence="6" id="KW-0869">Chloride channel</keyword>
<keyword evidence="6" id="KW-0407">Ion channel</keyword>
<evidence type="ECO:0000256" key="6">
    <source>
        <dbReference type="RuleBase" id="RU363126"/>
    </source>
</evidence>
<keyword evidence="4" id="KW-0472">Membrane</keyword>
<dbReference type="AlphaFoldDB" id="A0A8S1HWY8"/>
<name>A0A8S1HWY8_9PELO</name>
<comment type="function">
    <text evidence="6">Forms chloride channels.</text>
</comment>
<keyword evidence="6" id="KW-0406">Ion transport</keyword>
<dbReference type="EMBL" id="CAJGYM010000227">
    <property type="protein sequence ID" value="CAD6200025.1"/>
    <property type="molecule type" value="Genomic_DNA"/>
</dbReference>
<dbReference type="PANTHER" id="PTHR10736">
    <property type="entry name" value="BESTROPHIN"/>
    <property type="match status" value="1"/>
</dbReference>
<dbReference type="GO" id="GO:0034707">
    <property type="term" value="C:chloride channel complex"/>
    <property type="evidence" value="ECO:0007669"/>
    <property type="project" value="UniProtKB-KW"/>
</dbReference>
<reference evidence="8" key="1">
    <citation type="submission" date="2020-10" db="EMBL/GenBank/DDBJ databases">
        <authorList>
            <person name="Kikuchi T."/>
        </authorList>
    </citation>
    <scope>NUCLEOTIDE SEQUENCE</scope>
    <source>
        <strain evidence="8">NKZ352</strain>
    </source>
</reference>
<evidence type="ECO:0000256" key="4">
    <source>
        <dbReference type="ARBA" id="ARBA00023136"/>
    </source>
</evidence>
<dbReference type="PANTHER" id="PTHR10736:SF59">
    <property type="entry name" value="BESTROPHIN HOMOLOG 17"/>
    <property type="match status" value="1"/>
</dbReference>
<gene>
    <name evidence="8" type="ORF">CAUJ_LOCUS15924</name>
</gene>
<dbReference type="InterPro" id="IPR021134">
    <property type="entry name" value="Bestrophin-like"/>
</dbReference>
<comment type="subcellular location">
    <subcellularLocation>
        <location evidence="6">Cell membrane</location>
        <topology evidence="6">Multi-pass membrane protein</topology>
    </subcellularLocation>
    <subcellularLocation>
        <location evidence="1">Membrane</location>
        <topology evidence="1">Multi-pass membrane protein</topology>
    </subcellularLocation>
</comment>